<dbReference type="PROSITE" id="PS00061">
    <property type="entry name" value="ADH_SHORT"/>
    <property type="match status" value="1"/>
</dbReference>
<dbReference type="CDD" id="cd05233">
    <property type="entry name" value="SDR_c"/>
    <property type="match status" value="1"/>
</dbReference>
<dbReference type="Proteomes" id="UP001245370">
    <property type="component" value="Unassembled WGS sequence"/>
</dbReference>
<dbReference type="Pfam" id="PF13561">
    <property type="entry name" value="adh_short_C2"/>
    <property type="match status" value="1"/>
</dbReference>
<dbReference type="Proteomes" id="UP001144397">
    <property type="component" value="Unassembled WGS sequence"/>
</dbReference>
<dbReference type="Gene3D" id="3.40.50.720">
    <property type="entry name" value="NAD(P)-binding Rossmann-like Domain"/>
    <property type="match status" value="1"/>
</dbReference>
<accession>A0A9W6CPL3</accession>
<comment type="caution">
    <text evidence="3">The sequence shown here is derived from an EMBL/GenBank/DDBJ whole genome shotgun (WGS) entry which is preliminary data.</text>
</comment>
<dbReference type="PANTHER" id="PTHR42760:SF123">
    <property type="entry name" value="OXIDOREDUCTASE"/>
    <property type="match status" value="1"/>
</dbReference>
<dbReference type="InterPro" id="IPR036291">
    <property type="entry name" value="NAD(P)-bd_dom_sf"/>
</dbReference>
<feature type="domain" description="Ketoreductase" evidence="2">
    <location>
        <begin position="3"/>
        <end position="187"/>
    </location>
</feature>
<dbReference type="GO" id="GO:0016616">
    <property type="term" value="F:oxidoreductase activity, acting on the CH-OH group of donors, NAD or NADP as acceptor"/>
    <property type="evidence" value="ECO:0007669"/>
    <property type="project" value="TreeGrafter"/>
</dbReference>
<reference evidence="3" key="1">
    <citation type="submission" date="2022-12" db="EMBL/GenBank/DDBJ databases">
        <title>Reference genome sequencing for broad-spectrum identification of bacterial and archaeal isolates by mass spectrometry.</title>
        <authorList>
            <person name="Sekiguchi Y."/>
            <person name="Tourlousse D.M."/>
        </authorList>
    </citation>
    <scope>NUCLEOTIDE SEQUENCE</scope>
    <source>
        <strain evidence="3">301</strain>
    </source>
</reference>
<dbReference type="EMBL" id="JAVDPY010000006">
    <property type="protein sequence ID" value="MDR6334922.1"/>
    <property type="molecule type" value="Genomic_DNA"/>
</dbReference>
<dbReference type="FunFam" id="3.40.50.720:FF:000084">
    <property type="entry name" value="Short-chain dehydrogenase reductase"/>
    <property type="match status" value="1"/>
</dbReference>
<keyword evidence="6" id="KW-1185">Reference proteome</keyword>
<dbReference type="PANTHER" id="PTHR42760">
    <property type="entry name" value="SHORT-CHAIN DEHYDROGENASES/REDUCTASES FAMILY MEMBER"/>
    <property type="match status" value="1"/>
</dbReference>
<dbReference type="SMART" id="SM00822">
    <property type="entry name" value="PKS_KR"/>
    <property type="match status" value="1"/>
</dbReference>
<evidence type="ECO:0000256" key="1">
    <source>
        <dbReference type="ARBA" id="ARBA00006484"/>
    </source>
</evidence>
<evidence type="ECO:0000313" key="3">
    <source>
        <dbReference type="EMBL" id="GLI23856.1"/>
    </source>
</evidence>
<dbReference type="InterPro" id="IPR057326">
    <property type="entry name" value="KR_dom"/>
</dbReference>
<reference evidence="4 6" key="2">
    <citation type="submission" date="2023-07" db="EMBL/GenBank/DDBJ databases">
        <title>Genomic Encyclopedia of Type Strains, Phase IV (KMG-IV): sequencing the most valuable type-strain genomes for metagenomic binning, comparative biology and taxonomic classification.</title>
        <authorList>
            <person name="Goeker M."/>
        </authorList>
    </citation>
    <scope>NUCLEOTIDE SEQUENCE [LARGE SCALE GENOMIC DNA]</scope>
    <source>
        <strain evidence="4 6">DSM 338</strain>
    </source>
</reference>
<dbReference type="InterPro" id="IPR020904">
    <property type="entry name" value="Sc_DH/Rdtase_CS"/>
</dbReference>
<dbReference type="GO" id="GO:0030497">
    <property type="term" value="P:fatty acid elongation"/>
    <property type="evidence" value="ECO:0007669"/>
    <property type="project" value="TreeGrafter"/>
</dbReference>
<dbReference type="PRINTS" id="PR00081">
    <property type="entry name" value="GDHRDH"/>
</dbReference>
<proteinExistence type="inferred from homology"/>
<evidence type="ECO:0000313" key="5">
    <source>
        <dbReference type="Proteomes" id="UP001144397"/>
    </source>
</evidence>
<evidence type="ECO:0000313" key="4">
    <source>
        <dbReference type="EMBL" id="MDR6334922.1"/>
    </source>
</evidence>
<evidence type="ECO:0000259" key="2">
    <source>
        <dbReference type="SMART" id="SM00822"/>
    </source>
</evidence>
<dbReference type="InterPro" id="IPR002347">
    <property type="entry name" value="SDR_fam"/>
</dbReference>
<sequence length="251" mass="25749">MEGSVIVTGGASGIGLAVVETLLGEGWRVVALDLAADSIAKAREHLAAHGERVRFETVDITEESAVAAAVARTAADFGPLKGVVNSAGIARDIPAFDTSVELFRKVLDINLVGSFVVAREAAKAMRETGGGSIVNIASVSGLRGNLGRSAYGASKGGVVTLTKILAVEFAPLGIRVNAVAPGPIETPLVRELLTAETRAAWLKTLPLRRTGTPQEVCGAISFLLDEQASSYVTGETIAVDGGFSAGGLINV</sequence>
<organism evidence="3 5">
    <name type="scientific">Xanthobacter flavus</name>
    <dbReference type="NCBI Taxonomy" id="281"/>
    <lineage>
        <taxon>Bacteria</taxon>
        <taxon>Pseudomonadati</taxon>
        <taxon>Pseudomonadota</taxon>
        <taxon>Alphaproteobacteria</taxon>
        <taxon>Hyphomicrobiales</taxon>
        <taxon>Xanthobacteraceae</taxon>
        <taxon>Xanthobacter</taxon>
    </lineage>
</organism>
<dbReference type="RefSeq" id="WP_281808686.1">
    <property type="nucleotide sequence ID" value="NZ_BSDO01000005.1"/>
</dbReference>
<dbReference type="EMBL" id="BSDO01000005">
    <property type="protein sequence ID" value="GLI23856.1"/>
    <property type="molecule type" value="Genomic_DNA"/>
</dbReference>
<dbReference type="NCBIfam" id="NF005559">
    <property type="entry name" value="PRK07231.1"/>
    <property type="match status" value="1"/>
</dbReference>
<dbReference type="PRINTS" id="PR00080">
    <property type="entry name" value="SDRFAMILY"/>
</dbReference>
<comment type="similarity">
    <text evidence="1">Belongs to the short-chain dehydrogenases/reductases (SDR) family.</text>
</comment>
<protein>
    <submittedName>
        <fullName evidence="4">NAD(P)-dependent dehydrogenase (Short-subunit alcohol dehydrogenase family)</fullName>
    </submittedName>
    <submittedName>
        <fullName evidence="3">Oxidoreductase</fullName>
    </submittedName>
</protein>
<dbReference type="AlphaFoldDB" id="A0A9W6CPL3"/>
<dbReference type="SUPFAM" id="SSF51735">
    <property type="entry name" value="NAD(P)-binding Rossmann-fold domains"/>
    <property type="match status" value="1"/>
</dbReference>
<dbReference type="GeneID" id="95764312"/>
<gene>
    <name evidence="4" type="ORF">GGQ86_003412</name>
    <name evidence="3" type="ORF">XFLAVUS301_35300</name>
</gene>
<evidence type="ECO:0000313" key="6">
    <source>
        <dbReference type="Proteomes" id="UP001245370"/>
    </source>
</evidence>
<name>A0A9W6CPL3_XANFL</name>